<feature type="non-terminal residue" evidence="1">
    <location>
        <position position="1"/>
    </location>
</feature>
<comment type="caution">
    <text evidence="1">The sequence shown here is derived from an EMBL/GenBank/DDBJ whole genome shotgun (WGS) entry which is preliminary data.</text>
</comment>
<dbReference type="EMBL" id="CAXKWB010054870">
    <property type="protein sequence ID" value="CAL4176243.1"/>
    <property type="molecule type" value="Genomic_DNA"/>
</dbReference>
<gene>
    <name evidence="1" type="ORF">MNOR_LOCUS34765</name>
</gene>
<organism evidence="1 2">
    <name type="scientific">Meganyctiphanes norvegica</name>
    <name type="common">Northern krill</name>
    <name type="synonym">Thysanopoda norvegica</name>
    <dbReference type="NCBI Taxonomy" id="48144"/>
    <lineage>
        <taxon>Eukaryota</taxon>
        <taxon>Metazoa</taxon>
        <taxon>Ecdysozoa</taxon>
        <taxon>Arthropoda</taxon>
        <taxon>Crustacea</taxon>
        <taxon>Multicrustacea</taxon>
        <taxon>Malacostraca</taxon>
        <taxon>Eumalacostraca</taxon>
        <taxon>Eucarida</taxon>
        <taxon>Euphausiacea</taxon>
        <taxon>Euphausiidae</taxon>
        <taxon>Meganyctiphanes</taxon>
    </lineage>
</organism>
<dbReference type="Gene3D" id="1.25.40.20">
    <property type="entry name" value="Ankyrin repeat-containing domain"/>
    <property type="match status" value="1"/>
</dbReference>
<accession>A0AAV2SEQ0</accession>
<reference evidence="1 2" key="1">
    <citation type="submission" date="2024-05" db="EMBL/GenBank/DDBJ databases">
        <authorList>
            <person name="Wallberg A."/>
        </authorList>
    </citation>
    <scope>NUCLEOTIDE SEQUENCE [LARGE SCALE GENOMIC DNA]</scope>
</reference>
<evidence type="ECO:0000313" key="2">
    <source>
        <dbReference type="Proteomes" id="UP001497623"/>
    </source>
</evidence>
<sequence length="339" mass="38648">HQGSEDIFWEGQIKSVENAWIDMAKLFVSYRCDPRIPNHQNILPHDLAEKSECHKMAAYLEKEYKERLREPIDHASAAAKNDELIEAARENNIEKITKLLKNHVPMLPISAEKDPLVEAIRNGCQNAVFFLICAGTPICNCSIDDLTPLEAAHNTLGLPAIFPAMMRKIYSDRLIAERSKIPQSEDLHLQLAEGLDNIQKSILEKGDKSRWHILPDSGDRSKQARKILVDASELGLSLTVQLLGLEDFELRPNHNEASPIEKAQEKDHYDTLYALCRDLKLCPYAKLRKSNEIMERLEEDLCIAECIIFKKYAPAEYVLLLLDIDEDKVQDFLEQALKP</sequence>
<dbReference type="Proteomes" id="UP001497623">
    <property type="component" value="Unassembled WGS sequence"/>
</dbReference>
<dbReference type="InterPro" id="IPR036770">
    <property type="entry name" value="Ankyrin_rpt-contain_sf"/>
</dbReference>
<dbReference type="AlphaFoldDB" id="A0AAV2SEQ0"/>
<keyword evidence="2" id="KW-1185">Reference proteome</keyword>
<proteinExistence type="predicted"/>
<protein>
    <submittedName>
        <fullName evidence="1">Uncharacterized protein</fullName>
    </submittedName>
</protein>
<evidence type="ECO:0000313" key="1">
    <source>
        <dbReference type="EMBL" id="CAL4176243.1"/>
    </source>
</evidence>
<dbReference type="SUPFAM" id="SSF48403">
    <property type="entry name" value="Ankyrin repeat"/>
    <property type="match status" value="1"/>
</dbReference>
<feature type="non-terminal residue" evidence="1">
    <location>
        <position position="339"/>
    </location>
</feature>
<name>A0AAV2SEQ0_MEGNR</name>